<dbReference type="Pfam" id="PF21317">
    <property type="entry name" value="BetaGal_ABD_1"/>
    <property type="match status" value="1"/>
</dbReference>
<evidence type="ECO:0000256" key="5">
    <source>
        <dbReference type="RuleBase" id="RU000675"/>
    </source>
</evidence>
<gene>
    <name evidence="11" type="ORF">NSCI0253_LOCUS3327</name>
</gene>
<feature type="domain" description="Glycoside hydrolase 35 catalytic" evidence="8">
    <location>
        <begin position="29"/>
        <end position="351"/>
    </location>
</feature>
<keyword evidence="7" id="KW-0732">Signal</keyword>
<dbReference type="EC" id="3.2.1.23" evidence="5"/>
<protein>
    <recommendedName>
        <fullName evidence="5">Beta-galactosidase</fullName>
        <ecNumber evidence="5">3.2.1.23</ecNumber>
    </recommendedName>
</protein>
<comment type="catalytic activity">
    <reaction evidence="5">
        <text>Hydrolysis of terminal non-reducing beta-D-galactose residues in beta-D-galactosides.</text>
        <dbReference type="EC" id="3.2.1.23"/>
    </reaction>
</comment>
<dbReference type="Gene3D" id="3.20.20.80">
    <property type="entry name" value="Glycosidases"/>
    <property type="match status" value="1"/>
</dbReference>
<name>A0A7S0ZQB6_NOCSC</name>
<dbReference type="PROSITE" id="PS01182">
    <property type="entry name" value="GLYCOSYL_HYDROL_F35"/>
    <property type="match status" value="1"/>
</dbReference>
<dbReference type="InterPro" id="IPR019801">
    <property type="entry name" value="Glyco_hydro_35_CS"/>
</dbReference>
<sequence length="638" mass="70009">MWVCRLIAVSSVLSVAASISGSFVVRNDSFVKDGEPFILRSGSLHYFRVPQAYWWDRMQRMKALGLNTVTAYVAWNYHEDVYGTIRGLNAVTSFLQTAKEAGMLVLLRPGPYICAEWEFGGFPSSLLKQDIKLRTFDEQYIAAVDRWWGALLPEVKPFLYSEGGPIVIMQIENEYGYYGDCAGNPDDAKYMNHLLDLATKILGTDIVYTTIDYGHGDGSRLPLGSPWQGDSRVVATVDGGLSTSYSSGFQQQKEFNAPGNSPKMWTELWSGWFTKWGDEQAANKSAAEFYDGVWAMVNESASFSLYMAHGGTNFGFWSGASLDKNSEGKLIYRPDITSYDYSAPISEAGDHNVGSDGGDLFDAVRGAIASVHGEPELQEPAPKKKTAYGNVLLEESAALFDNIQRLATCNVEVASGDALPSMEKLMQHYGLVLYRSSGNFDAATLQFESDTLHDRVQVFVDGTEVGSAYRADCPTTVDVPAGQSMHLLVENMGRLNFGFGVDDYKGLLSEPPVSGNWSATCLPLVPVQAVSLPYKKQVVSGPAFKRGWLSIWEEPADTFLDSAGFTKGYVWVNGYELGRYWETAGPQHTLYLPGAFLHEGLNEIVVLDLHGSDSVSITSVASPRYGGVGDRSESMIIV</sequence>
<keyword evidence="3 5" id="KW-0326">Glycosidase</keyword>
<evidence type="ECO:0000259" key="8">
    <source>
        <dbReference type="Pfam" id="PF01301"/>
    </source>
</evidence>
<dbReference type="SUPFAM" id="SSF51445">
    <property type="entry name" value="(Trans)glycosidases"/>
    <property type="match status" value="1"/>
</dbReference>
<dbReference type="InterPro" id="IPR017853">
    <property type="entry name" value="GH"/>
</dbReference>
<dbReference type="PANTHER" id="PTHR23421">
    <property type="entry name" value="BETA-GALACTOSIDASE RELATED"/>
    <property type="match status" value="1"/>
</dbReference>
<dbReference type="InterPro" id="IPR048913">
    <property type="entry name" value="BetaGal_gal-bd"/>
</dbReference>
<dbReference type="InterPro" id="IPR026283">
    <property type="entry name" value="B-gal_1-like"/>
</dbReference>
<evidence type="ECO:0000256" key="4">
    <source>
        <dbReference type="PIRSR" id="PIRSR006336-1"/>
    </source>
</evidence>
<reference evidence="11" key="1">
    <citation type="submission" date="2021-01" db="EMBL/GenBank/DDBJ databases">
        <authorList>
            <person name="Corre E."/>
            <person name="Pelletier E."/>
            <person name="Niang G."/>
            <person name="Scheremetjew M."/>
            <person name="Finn R."/>
            <person name="Kale V."/>
            <person name="Holt S."/>
            <person name="Cochrane G."/>
            <person name="Meng A."/>
            <person name="Brown T."/>
            <person name="Cohen L."/>
        </authorList>
    </citation>
    <scope>NUCLEOTIDE SEQUENCE</scope>
</reference>
<dbReference type="SUPFAM" id="SSF49785">
    <property type="entry name" value="Galactose-binding domain-like"/>
    <property type="match status" value="1"/>
</dbReference>
<dbReference type="GO" id="GO:0004565">
    <property type="term" value="F:beta-galactosidase activity"/>
    <property type="evidence" value="ECO:0007669"/>
    <property type="project" value="UniProtKB-EC"/>
</dbReference>
<evidence type="ECO:0000256" key="7">
    <source>
        <dbReference type="SAM" id="SignalP"/>
    </source>
</evidence>
<evidence type="ECO:0000259" key="10">
    <source>
        <dbReference type="Pfam" id="PF21467"/>
    </source>
</evidence>
<feature type="domain" description="Beta-galactosidase 1-like first all-beta" evidence="9">
    <location>
        <begin position="421"/>
        <end position="511"/>
    </location>
</feature>
<proteinExistence type="inferred from homology"/>
<feature type="domain" description="Beta-galactosidase galactose-binding" evidence="10">
    <location>
        <begin position="542"/>
        <end position="602"/>
    </location>
</feature>
<evidence type="ECO:0000256" key="2">
    <source>
        <dbReference type="ARBA" id="ARBA00022801"/>
    </source>
</evidence>
<feature type="active site" description="Proton donor" evidence="4">
    <location>
        <position position="174"/>
    </location>
</feature>
<feature type="active site" description="Nucleophile" evidence="4">
    <location>
        <position position="267"/>
    </location>
</feature>
<dbReference type="PRINTS" id="PR00742">
    <property type="entry name" value="GLHYDRLASE35"/>
</dbReference>
<evidence type="ECO:0000259" key="9">
    <source>
        <dbReference type="Pfam" id="PF21317"/>
    </source>
</evidence>
<dbReference type="InterPro" id="IPR048912">
    <property type="entry name" value="BetaGal1-like_ABD1"/>
</dbReference>
<evidence type="ECO:0000256" key="3">
    <source>
        <dbReference type="ARBA" id="ARBA00023295"/>
    </source>
</evidence>
<organism evidence="11">
    <name type="scientific">Noctiluca scintillans</name>
    <name type="common">Sea sparkle</name>
    <name type="synonym">Red tide dinoflagellate</name>
    <dbReference type="NCBI Taxonomy" id="2966"/>
    <lineage>
        <taxon>Eukaryota</taxon>
        <taxon>Sar</taxon>
        <taxon>Alveolata</taxon>
        <taxon>Dinophyceae</taxon>
        <taxon>Noctilucales</taxon>
        <taxon>Noctilucaceae</taxon>
        <taxon>Noctiluca</taxon>
    </lineage>
</organism>
<dbReference type="AlphaFoldDB" id="A0A7S0ZQB6"/>
<accession>A0A7S0ZQB6</accession>
<dbReference type="GO" id="GO:0005975">
    <property type="term" value="P:carbohydrate metabolic process"/>
    <property type="evidence" value="ECO:0007669"/>
    <property type="project" value="InterPro"/>
</dbReference>
<feature type="signal peptide" evidence="7">
    <location>
        <begin position="1"/>
        <end position="18"/>
    </location>
</feature>
<dbReference type="InterPro" id="IPR008979">
    <property type="entry name" value="Galactose-bd-like_sf"/>
</dbReference>
<evidence type="ECO:0000256" key="6">
    <source>
        <dbReference type="RuleBase" id="RU003679"/>
    </source>
</evidence>
<dbReference type="Gene3D" id="2.60.120.260">
    <property type="entry name" value="Galactose-binding domain-like"/>
    <property type="match status" value="2"/>
</dbReference>
<dbReference type="PIRSF" id="PIRSF006336">
    <property type="entry name" value="B-gal"/>
    <property type="match status" value="1"/>
</dbReference>
<dbReference type="Pfam" id="PF21467">
    <property type="entry name" value="BetaGal_gal-bd"/>
    <property type="match status" value="1"/>
</dbReference>
<evidence type="ECO:0000313" key="11">
    <source>
        <dbReference type="EMBL" id="CAD8828981.1"/>
    </source>
</evidence>
<dbReference type="Pfam" id="PF01301">
    <property type="entry name" value="Glyco_hydro_35"/>
    <property type="match status" value="1"/>
</dbReference>
<comment type="similarity">
    <text evidence="1 6">Belongs to the glycosyl hydrolase 35 family.</text>
</comment>
<dbReference type="EMBL" id="HBFQ01004802">
    <property type="protein sequence ID" value="CAD8828981.1"/>
    <property type="molecule type" value="Transcribed_RNA"/>
</dbReference>
<dbReference type="InterPro" id="IPR001944">
    <property type="entry name" value="Glycoside_Hdrlase_35"/>
</dbReference>
<feature type="chain" id="PRO_5031436712" description="Beta-galactosidase" evidence="7">
    <location>
        <begin position="19"/>
        <end position="638"/>
    </location>
</feature>
<evidence type="ECO:0000256" key="1">
    <source>
        <dbReference type="ARBA" id="ARBA00009809"/>
    </source>
</evidence>
<keyword evidence="2 5" id="KW-0378">Hydrolase</keyword>
<dbReference type="InterPro" id="IPR031330">
    <property type="entry name" value="Gly_Hdrlase_35_cat"/>
</dbReference>